<dbReference type="EMBL" id="JAJATZ010000008">
    <property type="protein sequence ID" value="MCB5200475.1"/>
    <property type="molecule type" value="Genomic_DNA"/>
</dbReference>
<feature type="chain" id="PRO_5047292050" description="Curlin associated repeat-containing protein" evidence="1">
    <location>
        <begin position="20"/>
        <end position="187"/>
    </location>
</feature>
<protein>
    <recommendedName>
        <fullName evidence="4">Curlin associated repeat-containing protein</fullName>
    </recommendedName>
</protein>
<proteinExistence type="predicted"/>
<gene>
    <name evidence="2" type="ORF">LGQ03_14595</name>
</gene>
<keyword evidence="3" id="KW-1185">Reference proteome</keyword>
<evidence type="ECO:0000256" key="1">
    <source>
        <dbReference type="SAM" id="SignalP"/>
    </source>
</evidence>
<accession>A0ABS8BXM1</accession>
<dbReference type="RefSeq" id="WP_226748992.1">
    <property type="nucleotide sequence ID" value="NZ_JAJATZ010000008.1"/>
</dbReference>
<keyword evidence="1" id="KW-0732">Signal</keyword>
<evidence type="ECO:0000313" key="2">
    <source>
        <dbReference type="EMBL" id="MCB5200475.1"/>
    </source>
</evidence>
<name>A0ABS8BXM1_9RHOB</name>
<evidence type="ECO:0000313" key="3">
    <source>
        <dbReference type="Proteomes" id="UP001138961"/>
    </source>
</evidence>
<sequence length="187" mass="19053">MKTLFLATAATIIASGAFAQDAFITQLGDDNAAANIQTSLGGGNLAVVQQVNNVPGGFFGFLGPQGDNTAVQLQRGADNNAFTYQETTRSSNASLILQTEETGNNVASNNMAINVMANGSADDFTAQTLQYGDDNVAINWIEEGGNAVATGSPTLAMPMLALTSIPNPVPGGMATVSGFGSVSVNSN</sequence>
<dbReference type="Proteomes" id="UP001138961">
    <property type="component" value="Unassembled WGS sequence"/>
</dbReference>
<reference evidence="2" key="1">
    <citation type="submission" date="2021-10" db="EMBL/GenBank/DDBJ databases">
        <title>Loktanella gaetbuli sp. nov., isolated from a tidal flat.</title>
        <authorList>
            <person name="Park S."/>
            <person name="Yoon J.-H."/>
        </authorList>
    </citation>
    <scope>NUCLEOTIDE SEQUENCE</scope>
    <source>
        <strain evidence="2">TSTF-M6</strain>
    </source>
</reference>
<organism evidence="2 3">
    <name type="scientific">Loktanella gaetbuli</name>
    <dbReference type="NCBI Taxonomy" id="2881335"/>
    <lineage>
        <taxon>Bacteria</taxon>
        <taxon>Pseudomonadati</taxon>
        <taxon>Pseudomonadota</taxon>
        <taxon>Alphaproteobacteria</taxon>
        <taxon>Rhodobacterales</taxon>
        <taxon>Roseobacteraceae</taxon>
        <taxon>Loktanella</taxon>
    </lineage>
</organism>
<comment type="caution">
    <text evidence="2">The sequence shown here is derived from an EMBL/GenBank/DDBJ whole genome shotgun (WGS) entry which is preliminary data.</text>
</comment>
<evidence type="ECO:0008006" key="4">
    <source>
        <dbReference type="Google" id="ProtNLM"/>
    </source>
</evidence>
<feature type="signal peptide" evidence="1">
    <location>
        <begin position="1"/>
        <end position="19"/>
    </location>
</feature>